<accession>A0AAV0T090</accession>
<comment type="caution">
    <text evidence="1">The sequence shown here is derived from an EMBL/GenBank/DDBJ whole genome shotgun (WGS) entry which is preliminary data.</text>
</comment>
<name>A0AAV0T090_HYABA</name>
<evidence type="ECO:0000313" key="1">
    <source>
        <dbReference type="EMBL" id="CAI5710265.1"/>
    </source>
</evidence>
<keyword evidence="2" id="KW-1185">Reference proteome</keyword>
<reference evidence="1" key="1">
    <citation type="submission" date="2022-12" db="EMBL/GenBank/DDBJ databases">
        <authorList>
            <person name="Webb A."/>
        </authorList>
    </citation>
    <scope>NUCLEOTIDE SEQUENCE</scope>
    <source>
        <strain evidence="1">Hp1</strain>
    </source>
</reference>
<dbReference type="Proteomes" id="UP001162031">
    <property type="component" value="Unassembled WGS sequence"/>
</dbReference>
<dbReference type="AlphaFoldDB" id="A0AAV0T090"/>
<evidence type="ECO:0000313" key="2">
    <source>
        <dbReference type="Proteomes" id="UP001162031"/>
    </source>
</evidence>
<organism evidence="1 2">
    <name type="scientific">Hyaloperonospora brassicae</name>
    <name type="common">Brassica downy mildew</name>
    <name type="synonym">Peronospora brassicae</name>
    <dbReference type="NCBI Taxonomy" id="162125"/>
    <lineage>
        <taxon>Eukaryota</taxon>
        <taxon>Sar</taxon>
        <taxon>Stramenopiles</taxon>
        <taxon>Oomycota</taxon>
        <taxon>Peronosporomycetes</taxon>
        <taxon>Peronosporales</taxon>
        <taxon>Peronosporaceae</taxon>
        <taxon>Hyaloperonospora</taxon>
    </lineage>
</organism>
<evidence type="ECO:0008006" key="3">
    <source>
        <dbReference type="Google" id="ProtNLM"/>
    </source>
</evidence>
<dbReference type="EMBL" id="CANTFL010000056">
    <property type="protein sequence ID" value="CAI5710265.1"/>
    <property type="molecule type" value="Genomic_DNA"/>
</dbReference>
<sequence>MKTKGFATDKIDAKGHSSEERMDVVPLESLLAQFGEYFTKLPLYKFRELGLEKGQMDVQNFVTWLDLLSRVVKKDPTWKSEKAVDMLMEAGVTVEAVKVLLKLQGHNKFSKQAIQMYRYIAENVPSDSDAMVQVWKDMKLNPYHVFESLALYRPDSIFLSPGSSIQWLKYTERLRKDNADIQMTIEDIATALYDKEYDRTIIANFMEKVEKVDDLALLAKPLRHEFELLTPGRIFEAQN</sequence>
<protein>
    <recommendedName>
        <fullName evidence="3">RXLR phytopathogen effector protein WY-domain domain-containing protein</fullName>
    </recommendedName>
</protein>
<proteinExistence type="predicted"/>
<gene>
    <name evidence="1" type="ORF">HBR001_LOCUS435</name>
</gene>